<evidence type="ECO:0000256" key="5">
    <source>
        <dbReference type="SAM" id="Coils"/>
    </source>
</evidence>
<evidence type="ECO:0000256" key="1">
    <source>
        <dbReference type="ARBA" id="ARBA00022723"/>
    </source>
</evidence>
<feature type="region of interest" description="Disordered" evidence="6">
    <location>
        <begin position="221"/>
        <end position="257"/>
    </location>
</feature>
<dbReference type="Gene3D" id="3.30.40.10">
    <property type="entry name" value="Zinc/RING finger domain, C3HC4 (zinc finger)"/>
    <property type="match status" value="1"/>
</dbReference>
<dbReference type="GO" id="GO:0005813">
    <property type="term" value="C:centrosome"/>
    <property type="evidence" value="ECO:0007669"/>
    <property type="project" value="TreeGrafter"/>
</dbReference>
<dbReference type="SUPFAM" id="SSF57903">
    <property type="entry name" value="FYVE/PHD zinc finger"/>
    <property type="match status" value="1"/>
</dbReference>
<comment type="caution">
    <text evidence="8">The sequence shown here is derived from an EMBL/GenBank/DDBJ whole genome shotgun (WGS) entry which is preliminary data.</text>
</comment>
<feature type="compositionally biased region" description="Acidic residues" evidence="6">
    <location>
        <begin position="323"/>
        <end position="333"/>
    </location>
</feature>
<feature type="compositionally biased region" description="Polar residues" evidence="6">
    <location>
        <begin position="244"/>
        <end position="253"/>
    </location>
</feature>
<feature type="domain" description="FYVE-type" evidence="7">
    <location>
        <begin position="1"/>
        <end position="56"/>
    </location>
</feature>
<proteinExistence type="predicted"/>
<feature type="compositionally biased region" description="Basic and acidic residues" evidence="6">
    <location>
        <begin position="272"/>
        <end position="322"/>
    </location>
</feature>
<feature type="coiled-coil region" evidence="5">
    <location>
        <begin position="111"/>
        <end position="138"/>
    </location>
</feature>
<evidence type="ECO:0000313" key="9">
    <source>
        <dbReference type="Proteomes" id="UP000298663"/>
    </source>
</evidence>
<evidence type="ECO:0000259" key="7">
    <source>
        <dbReference type="PROSITE" id="PS50178"/>
    </source>
</evidence>
<keyword evidence="1" id="KW-0479">Metal-binding</keyword>
<dbReference type="GO" id="GO:0032154">
    <property type="term" value="C:cleavage furrow"/>
    <property type="evidence" value="ECO:0007669"/>
    <property type="project" value="TreeGrafter"/>
</dbReference>
<dbReference type="GO" id="GO:0030496">
    <property type="term" value="C:midbody"/>
    <property type="evidence" value="ECO:0007669"/>
    <property type="project" value="TreeGrafter"/>
</dbReference>
<dbReference type="InterPro" id="IPR000306">
    <property type="entry name" value="Znf_FYVE"/>
</dbReference>
<name>A0A4U5LYP9_STECR</name>
<reference evidence="8 9" key="2">
    <citation type="journal article" date="2019" name="G3 (Bethesda)">
        <title>Hybrid Assembly of the Genome of the Entomopathogenic Nematode Steinernema carpocapsae Identifies the X-Chromosome.</title>
        <authorList>
            <person name="Serra L."/>
            <person name="Macchietto M."/>
            <person name="Macias-Munoz A."/>
            <person name="McGill C.J."/>
            <person name="Rodriguez I.M."/>
            <person name="Rodriguez B."/>
            <person name="Murad R."/>
            <person name="Mortazavi A."/>
        </authorList>
    </citation>
    <scope>NUCLEOTIDE SEQUENCE [LARGE SCALE GENOMIC DNA]</scope>
    <source>
        <strain evidence="8 9">ALL</strain>
    </source>
</reference>
<feature type="region of interest" description="Disordered" evidence="6">
    <location>
        <begin position="272"/>
        <end position="333"/>
    </location>
</feature>
<dbReference type="GO" id="GO:0032266">
    <property type="term" value="F:phosphatidylinositol-3-phosphate binding"/>
    <property type="evidence" value="ECO:0007669"/>
    <property type="project" value="TreeGrafter"/>
</dbReference>
<keyword evidence="9" id="KW-1185">Reference proteome</keyword>
<dbReference type="OrthoDB" id="5407799at2759"/>
<dbReference type="SMART" id="SM00064">
    <property type="entry name" value="FYVE"/>
    <property type="match status" value="1"/>
</dbReference>
<evidence type="ECO:0000256" key="4">
    <source>
        <dbReference type="PROSITE-ProRule" id="PRU00091"/>
    </source>
</evidence>
<dbReference type="InterPro" id="IPR013083">
    <property type="entry name" value="Znf_RING/FYVE/PHD"/>
</dbReference>
<dbReference type="GO" id="GO:0009838">
    <property type="term" value="P:abscission"/>
    <property type="evidence" value="ECO:0007669"/>
    <property type="project" value="TreeGrafter"/>
</dbReference>
<feature type="region of interest" description="Disordered" evidence="6">
    <location>
        <begin position="346"/>
        <end position="388"/>
    </location>
</feature>
<dbReference type="STRING" id="34508.A0A4U5LYP9"/>
<evidence type="ECO:0000256" key="2">
    <source>
        <dbReference type="ARBA" id="ARBA00022771"/>
    </source>
</evidence>
<accession>A0A4U5LYP9</accession>
<gene>
    <name evidence="8" type="ORF">L596_028512</name>
</gene>
<dbReference type="GO" id="GO:0044878">
    <property type="term" value="P:mitotic cytokinesis checkpoint signaling"/>
    <property type="evidence" value="ECO:0007669"/>
    <property type="project" value="TreeGrafter"/>
</dbReference>
<dbReference type="Proteomes" id="UP000298663">
    <property type="component" value="Unassembled WGS sequence"/>
</dbReference>
<evidence type="ECO:0000313" key="8">
    <source>
        <dbReference type="EMBL" id="TKR61400.1"/>
    </source>
</evidence>
<keyword evidence="2 4" id="KW-0863">Zinc-finger</keyword>
<organism evidence="8 9">
    <name type="scientific">Steinernema carpocapsae</name>
    <name type="common">Entomopathogenic nematode</name>
    <dbReference type="NCBI Taxonomy" id="34508"/>
    <lineage>
        <taxon>Eukaryota</taxon>
        <taxon>Metazoa</taxon>
        <taxon>Ecdysozoa</taxon>
        <taxon>Nematoda</taxon>
        <taxon>Chromadorea</taxon>
        <taxon>Rhabditida</taxon>
        <taxon>Tylenchina</taxon>
        <taxon>Panagrolaimomorpha</taxon>
        <taxon>Strongyloidoidea</taxon>
        <taxon>Steinernematidae</taxon>
        <taxon>Steinernema</taxon>
    </lineage>
</organism>
<dbReference type="PANTHER" id="PTHR46603:SF1">
    <property type="entry name" value="ABSCISSION_NOCUT CHECKPOINT REGULATOR"/>
    <property type="match status" value="1"/>
</dbReference>
<dbReference type="GO" id="GO:0008270">
    <property type="term" value="F:zinc ion binding"/>
    <property type="evidence" value="ECO:0007669"/>
    <property type="project" value="UniProtKB-KW"/>
</dbReference>
<feature type="compositionally biased region" description="Acidic residues" evidence="6">
    <location>
        <begin position="221"/>
        <end position="231"/>
    </location>
</feature>
<protein>
    <recommendedName>
        <fullName evidence="7">FYVE-type domain-containing protein</fullName>
    </recommendedName>
</protein>
<sequence>MPCTACMTSYSLLRREQACANCGYGFCPNCLKKTWIFPTLSKKPMNVCSSCFAQLSQAEARIRGKTRTPPANGNWWGDDVLPPPSFRNAAPVVHSGAAFSGRGGGGLRDDVQKAEKAVDRHHTNTDELKARLDNLKENEIQPKKRCLTTQEIEERFAALRGVSVDAIRHPGKMFTESGGRPEESTADLIKRINDERKLEEKWHPDKLLQDRVDRLKDVQVSEEIEEREEPADPGTEAAHPEKQSFGTDLPSTSTRHDDFDIGRELDAVKKVLENCDSSEKPSDPAKNHWKNDEYDLKKIMKDVKKFQEQDKKINRVMSRDSTDESESDEDPVLNEEVQQILREAEQAEEEACRLVRVSQAENPPTPEDPNPGSSPQKKPGLLSRIFKK</sequence>
<evidence type="ECO:0000256" key="6">
    <source>
        <dbReference type="SAM" id="MobiDB-lite"/>
    </source>
</evidence>
<dbReference type="InterPro" id="IPR011011">
    <property type="entry name" value="Znf_FYVE_PHD"/>
</dbReference>
<evidence type="ECO:0000256" key="3">
    <source>
        <dbReference type="ARBA" id="ARBA00022833"/>
    </source>
</evidence>
<reference evidence="8 9" key="1">
    <citation type="journal article" date="2015" name="Genome Biol.">
        <title>Comparative genomics of Steinernema reveals deeply conserved gene regulatory networks.</title>
        <authorList>
            <person name="Dillman A.R."/>
            <person name="Macchietto M."/>
            <person name="Porter C.F."/>
            <person name="Rogers A."/>
            <person name="Williams B."/>
            <person name="Antoshechkin I."/>
            <person name="Lee M.M."/>
            <person name="Goodwin Z."/>
            <person name="Lu X."/>
            <person name="Lewis E.E."/>
            <person name="Goodrich-Blair H."/>
            <person name="Stock S.P."/>
            <person name="Adams B.J."/>
            <person name="Sternberg P.W."/>
            <person name="Mortazavi A."/>
        </authorList>
    </citation>
    <scope>NUCLEOTIDE SEQUENCE [LARGE SCALE GENOMIC DNA]</scope>
    <source>
        <strain evidence="8 9">ALL</strain>
    </source>
</reference>
<dbReference type="PANTHER" id="PTHR46603">
    <property type="entry name" value="ABSCISSION/NOCUT CHECKPOINT REGULATOR"/>
    <property type="match status" value="1"/>
</dbReference>
<dbReference type="EMBL" id="AZBU02000011">
    <property type="protein sequence ID" value="TKR61400.1"/>
    <property type="molecule type" value="Genomic_DNA"/>
</dbReference>
<dbReference type="Pfam" id="PF01363">
    <property type="entry name" value="FYVE"/>
    <property type="match status" value="1"/>
</dbReference>
<keyword evidence="5" id="KW-0175">Coiled coil</keyword>
<dbReference type="InterPro" id="IPR017455">
    <property type="entry name" value="Znf_FYVE-rel"/>
</dbReference>
<dbReference type="PROSITE" id="PS50178">
    <property type="entry name" value="ZF_FYVE"/>
    <property type="match status" value="1"/>
</dbReference>
<keyword evidence="3" id="KW-0862">Zinc</keyword>
<dbReference type="AlphaFoldDB" id="A0A4U5LYP9"/>